<dbReference type="STRING" id="749222.Nitsa_2045"/>
<dbReference type="eggNOG" id="COG2165">
    <property type="taxonomic scope" value="Bacteria"/>
</dbReference>
<keyword evidence="1" id="KW-1133">Transmembrane helix</keyword>
<dbReference type="NCBIfam" id="TIGR02532">
    <property type="entry name" value="IV_pilin_GFxxxE"/>
    <property type="match status" value="1"/>
</dbReference>
<sequence length="157" mass="16966">MGSHTHLRNGFSIIELVFVLVTIGILAAVAIPKLAATRNDALMSTIAHNIMIAAEDIAAYAVTKGRTESNLSQMSYSVKELINEGDATQIAGKPELDIQWGGINRCLMLKIEDQGGNTETLVIEANGTTTNSQCDRLRSLIDTSRFPIPLRGTLIVQ</sequence>
<gene>
    <name evidence="2" type="ordered locus">Nitsa_2045</name>
</gene>
<dbReference type="RefSeq" id="WP_013554971.1">
    <property type="nucleotide sequence ID" value="NC_014935.1"/>
</dbReference>
<dbReference type="Gene3D" id="3.30.700.10">
    <property type="entry name" value="Glycoprotein, Type 4 Pilin"/>
    <property type="match status" value="1"/>
</dbReference>
<evidence type="ECO:0000313" key="3">
    <source>
        <dbReference type="Proteomes" id="UP000008633"/>
    </source>
</evidence>
<dbReference type="KEGG" id="nsa:Nitsa_2045"/>
<dbReference type="EMBL" id="CP002452">
    <property type="protein sequence ID" value="ADV47286.1"/>
    <property type="molecule type" value="Genomic_DNA"/>
</dbReference>
<keyword evidence="1" id="KW-0812">Transmembrane</keyword>
<dbReference type="InterPro" id="IPR012902">
    <property type="entry name" value="N_methyl_site"/>
</dbReference>
<name>E6X303_NITSE</name>
<accession>E6X303</accession>
<proteinExistence type="predicted"/>
<evidence type="ECO:0000256" key="1">
    <source>
        <dbReference type="SAM" id="Phobius"/>
    </source>
</evidence>
<dbReference type="SUPFAM" id="SSF54523">
    <property type="entry name" value="Pili subunits"/>
    <property type="match status" value="1"/>
</dbReference>
<dbReference type="HOGENOM" id="CLU_122738_1_0_7"/>
<dbReference type="AlphaFoldDB" id="E6X303"/>
<keyword evidence="3" id="KW-1185">Reference proteome</keyword>
<feature type="transmembrane region" description="Helical" evidence="1">
    <location>
        <begin position="12"/>
        <end position="31"/>
    </location>
</feature>
<evidence type="ECO:0000313" key="2">
    <source>
        <dbReference type="EMBL" id="ADV47286.1"/>
    </source>
</evidence>
<dbReference type="InterPro" id="IPR045584">
    <property type="entry name" value="Pilin-like"/>
</dbReference>
<organism evidence="2 3">
    <name type="scientific">Nitratifractor salsuginis (strain DSM 16511 / JCM 12458 / E9I37-1)</name>
    <dbReference type="NCBI Taxonomy" id="749222"/>
    <lineage>
        <taxon>Bacteria</taxon>
        <taxon>Pseudomonadati</taxon>
        <taxon>Campylobacterota</taxon>
        <taxon>Epsilonproteobacteria</taxon>
        <taxon>Campylobacterales</taxon>
        <taxon>Sulfurovaceae</taxon>
        <taxon>Nitratifractor</taxon>
    </lineage>
</organism>
<protein>
    <submittedName>
        <fullName evidence="2">N-terminal methylation domain-containing protein</fullName>
    </submittedName>
</protein>
<keyword evidence="1" id="KW-0472">Membrane</keyword>
<dbReference type="OrthoDB" id="5349145at2"/>
<reference evidence="2" key="1">
    <citation type="journal article" date="2011" name="Stand. Genomic Sci.">
        <title>Complete genome sequence of Nitratifractor salsuginis type strain (E9I37-1).</title>
        <authorList>
            <person name="Anderson I."/>
            <person name="Sikorski J."/>
            <person name="Zeytun A."/>
            <person name="Nolan M."/>
            <person name="Lapidus A."/>
            <person name="Lucas S."/>
            <person name="Hammon N."/>
            <person name="Deshpande S."/>
            <person name="Cheng J.F."/>
            <person name="Tapia R."/>
            <person name="Han C."/>
            <person name="Goodwin L."/>
            <person name="Pitluck S."/>
            <person name="Liolios K."/>
            <person name="Pagani I."/>
            <person name="Ivanova N."/>
            <person name="Huntemann M."/>
            <person name="Mavromatis K."/>
            <person name="Ovchinikova G."/>
            <person name="Pati A."/>
            <person name="Chen A."/>
            <person name="Palaniappan K."/>
            <person name="Land M."/>
            <person name="Hauser L."/>
            <person name="Brambilla E.M."/>
            <person name="Ngatchou-Djao O.D."/>
            <person name="Rohde M."/>
            <person name="Tindall B.J."/>
            <person name="Goker M."/>
            <person name="Detter J.C."/>
            <person name="Woyke T."/>
            <person name="Bristow J."/>
            <person name="Eisen J.A."/>
            <person name="Markowitz V."/>
            <person name="Hugenholtz P."/>
            <person name="Klenk H.P."/>
            <person name="Kyrpides N.C."/>
        </authorList>
    </citation>
    <scope>NUCLEOTIDE SEQUENCE [LARGE SCALE GENOMIC DNA]</scope>
    <source>
        <strain evidence="2">DSM 16511</strain>
    </source>
</reference>
<dbReference type="Proteomes" id="UP000008633">
    <property type="component" value="Chromosome"/>
</dbReference>